<feature type="binding site" evidence="13">
    <location>
        <position position="212"/>
    </location>
    <ligand>
        <name>Zn(2+)</name>
        <dbReference type="ChEBI" id="CHEBI:29105"/>
    </ligand>
</feature>
<dbReference type="GO" id="GO:0006423">
    <property type="term" value="P:cysteinyl-tRNA aminoacylation"/>
    <property type="evidence" value="ECO:0007669"/>
    <property type="project" value="UniProtKB-UniRule"/>
</dbReference>
<keyword evidence="7 13" id="KW-0547">Nucleotide-binding</keyword>
<evidence type="ECO:0000256" key="6">
    <source>
        <dbReference type="ARBA" id="ARBA00022723"/>
    </source>
</evidence>
<dbReference type="InterPro" id="IPR024909">
    <property type="entry name" value="Cys-tRNA/MSH_ligase"/>
</dbReference>
<keyword evidence="10 13" id="KW-0648">Protein biosynthesis</keyword>
<dbReference type="InterPro" id="IPR015273">
    <property type="entry name" value="Cys-tRNA-synt_Ia_DALR"/>
</dbReference>
<evidence type="ECO:0000313" key="15">
    <source>
        <dbReference type="EMBL" id="QIM10401.1"/>
    </source>
</evidence>
<dbReference type="Pfam" id="PF09190">
    <property type="entry name" value="DALR_2"/>
    <property type="match status" value="1"/>
</dbReference>
<sequence length="461" mass="52150">MTEVYLHNTLTKRKEKFVPIDENNVRMYVCGPTVYDRAHLGNAKSAVVFDVLNRILRQVYGDKHVTYVSNITDIDDKILNKHQQTGKPISEITSETYQWYIDDMHALNVKDPDYRPRATEFVQEMIELVELLLQNGHAYEAEGHVLFSVDSMPKYGFLSGRSMKEMLAGARIEVAGYKKNPADFILWKPSEAGQPGWDSPWGYGRPGWHLECSAMSSKYLGNSFDIHGGGSDLIFPHHENECAQSLCAHPNDCFARYWVHAGMLMVDGVKMSKSLGNFYTVNELITQYPAEALRLLFISTHYHQPFNFTFDGLKQAKQILDKFYNALLRVKDVVVAEGEADERVVAALADDINTPLAISYLHEIANNLNKAETEEDKQKYKSLLLSSAAVLGLLYQDPEIWFKGGVSDGGISEEEINCLIEERLSAKKAKDWARADAIRNQLKQSGIVLEDTPQGTTWKKE</sequence>
<dbReference type="CDD" id="cd07963">
    <property type="entry name" value="Anticodon_Ia_Cys"/>
    <property type="match status" value="1"/>
</dbReference>
<feature type="binding site" evidence="13">
    <location>
        <position position="30"/>
    </location>
    <ligand>
        <name>Zn(2+)</name>
        <dbReference type="ChEBI" id="CHEBI:29105"/>
    </ligand>
</feature>
<dbReference type="HAMAP" id="MF_00041">
    <property type="entry name" value="Cys_tRNA_synth"/>
    <property type="match status" value="1"/>
</dbReference>
<dbReference type="Gene3D" id="1.20.120.1910">
    <property type="entry name" value="Cysteine-tRNA ligase, C-terminal anti-codon recognition domain"/>
    <property type="match status" value="1"/>
</dbReference>
<dbReference type="SMART" id="SM00840">
    <property type="entry name" value="DALR_2"/>
    <property type="match status" value="1"/>
</dbReference>
<dbReference type="InterPro" id="IPR056411">
    <property type="entry name" value="CysS_C"/>
</dbReference>
<keyword evidence="11 13" id="KW-0030">Aminoacyl-tRNA synthetase</keyword>
<comment type="subcellular location">
    <subcellularLocation>
        <location evidence="1 13">Cytoplasm</location>
    </subcellularLocation>
</comment>
<evidence type="ECO:0000256" key="4">
    <source>
        <dbReference type="ARBA" id="ARBA00022490"/>
    </source>
</evidence>
<dbReference type="PRINTS" id="PR00983">
    <property type="entry name" value="TRNASYNTHCYS"/>
</dbReference>
<evidence type="ECO:0000256" key="11">
    <source>
        <dbReference type="ARBA" id="ARBA00023146"/>
    </source>
</evidence>
<reference evidence="15" key="1">
    <citation type="journal article" date="2020" name="J. ISSAAS">
        <title>Lactobacilli and other gastrointestinal microbiota of Peromyscus leucopus, reservoir host for agents of Lyme disease and other zoonoses in North America.</title>
        <authorList>
            <person name="Milovic A."/>
            <person name="Bassam K."/>
            <person name="Shao H."/>
            <person name="Chatzistamou I."/>
            <person name="Tufts D.M."/>
            <person name="Diuk-Wasser M."/>
            <person name="Barbour A.G."/>
        </authorList>
    </citation>
    <scope>NUCLEOTIDE SEQUENCE</scope>
    <source>
        <strain evidence="15">LL90</strain>
    </source>
</reference>
<dbReference type="EMBL" id="MN990730">
    <property type="protein sequence ID" value="QIM10401.1"/>
    <property type="molecule type" value="Genomic_DNA"/>
</dbReference>
<dbReference type="GO" id="GO:0004817">
    <property type="term" value="F:cysteine-tRNA ligase activity"/>
    <property type="evidence" value="ECO:0007669"/>
    <property type="project" value="UniProtKB-UniRule"/>
</dbReference>
<evidence type="ECO:0000256" key="8">
    <source>
        <dbReference type="ARBA" id="ARBA00022833"/>
    </source>
</evidence>
<dbReference type="CDD" id="cd00672">
    <property type="entry name" value="CysRS_core"/>
    <property type="match status" value="1"/>
</dbReference>
<evidence type="ECO:0000256" key="1">
    <source>
        <dbReference type="ARBA" id="ARBA00004496"/>
    </source>
</evidence>
<dbReference type="InterPro" id="IPR014729">
    <property type="entry name" value="Rossmann-like_a/b/a_fold"/>
</dbReference>
<evidence type="ECO:0000256" key="5">
    <source>
        <dbReference type="ARBA" id="ARBA00022598"/>
    </source>
</evidence>
<evidence type="ECO:0000256" key="7">
    <source>
        <dbReference type="ARBA" id="ARBA00022741"/>
    </source>
</evidence>
<organism evidence="15">
    <name type="scientific">uncultured Alphaproteobacteria bacterium</name>
    <dbReference type="NCBI Taxonomy" id="91750"/>
    <lineage>
        <taxon>Bacteria</taxon>
        <taxon>Pseudomonadati</taxon>
        <taxon>Pseudomonadota</taxon>
        <taxon>Alphaproteobacteria</taxon>
        <taxon>environmental samples</taxon>
    </lineage>
</organism>
<evidence type="ECO:0000256" key="10">
    <source>
        <dbReference type="ARBA" id="ARBA00022917"/>
    </source>
</evidence>
<evidence type="ECO:0000256" key="12">
    <source>
        <dbReference type="ARBA" id="ARBA00047398"/>
    </source>
</evidence>
<keyword evidence="8 13" id="KW-0862">Zinc</keyword>
<comment type="similarity">
    <text evidence="2 13">Belongs to the class-I aminoacyl-tRNA synthetase family.</text>
</comment>
<comment type="catalytic activity">
    <reaction evidence="12 13">
        <text>tRNA(Cys) + L-cysteine + ATP = L-cysteinyl-tRNA(Cys) + AMP + diphosphate</text>
        <dbReference type="Rhea" id="RHEA:17773"/>
        <dbReference type="Rhea" id="RHEA-COMP:9661"/>
        <dbReference type="Rhea" id="RHEA-COMP:9679"/>
        <dbReference type="ChEBI" id="CHEBI:30616"/>
        <dbReference type="ChEBI" id="CHEBI:33019"/>
        <dbReference type="ChEBI" id="CHEBI:35235"/>
        <dbReference type="ChEBI" id="CHEBI:78442"/>
        <dbReference type="ChEBI" id="CHEBI:78517"/>
        <dbReference type="ChEBI" id="CHEBI:456215"/>
        <dbReference type="EC" id="6.1.1.16"/>
    </reaction>
</comment>
<evidence type="ECO:0000256" key="3">
    <source>
        <dbReference type="ARBA" id="ARBA00011245"/>
    </source>
</evidence>
<feature type="short sequence motif" description="'HIGH' region" evidence="13">
    <location>
        <begin position="32"/>
        <end position="42"/>
    </location>
</feature>
<dbReference type="PANTHER" id="PTHR10890:SF3">
    <property type="entry name" value="CYSTEINE--TRNA LIGASE, CYTOPLASMIC"/>
    <property type="match status" value="1"/>
</dbReference>
<dbReference type="Pfam" id="PF01406">
    <property type="entry name" value="tRNA-synt_1e"/>
    <property type="match status" value="1"/>
</dbReference>
<dbReference type="GO" id="GO:0005829">
    <property type="term" value="C:cytosol"/>
    <property type="evidence" value="ECO:0007669"/>
    <property type="project" value="TreeGrafter"/>
</dbReference>
<evidence type="ECO:0000259" key="14">
    <source>
        <dbReference type="SMART" id="SM00840"/>
    </source>
</evidence>
<dbReference type="InterPro" id="IPR009080">
    <property type="entry name" value="tRNAsynth_Ia_anticodon-bd"/>
</dbReference>
<dbReference type="SUPFAM" id="SSF52374">
    <property type="entry name" value="Nucleotidylyl transferase"/>
    <property type="match status" value="1"/>
</dbReference>
<dbReference type="Pfam" id="PF23493">
    <property type="entry name" value="CysS_C"/>
    <property type="match status" value="1"/>
</dbReference>
<proteinExistence type="inferred from homology"/>
<dbReference type="NCBIfam" id="TIGR00435">
    <property type="entry name" value="cysS"/>
    <property type="match status" value="1"/>
</dbReference>
<dbReference type="InterPro" id="IPR032678">
    <property type="entry name" value="tRNA-synt_1_cat_dom"/>
</dbReference>
<accession>A0A6G8F2U8</accession>
<comment type="subunit">
    <text evidence="3 13">Monomer.</text>
</comment>
<feature type="binding site" evidence="13">
    <location>
        <position position="237"/>
    </location>
    <ligand>
        <name>Zn(2+)</name>
        <dbReference type="ChEBI" id="CHEBI:29105"/>
    </ligand>
</feature>
<keyword evidence="9 13" id="KW-0067">ATP-binding</keyword>
<gene>
    <name evidence="13 15" type="primary">cysS</name>
    <name evidence="15" type="ORF">PlAlph_2930</name>
</gene>
<dbReference type="InterPro" id="IPR015803">
    <property type="entry name" value="Cys-tRNA-ligase"/>
</dbReference>
<dbReference type="Gene3D" id="3.40.50.620">
    <property type="entry name" value="HUPs"/>
    <property type="match status" value="1"/>
</dbReference>
<dbReference type="SUPFAM" id="SSF47323">
    <property type="entry name" value="Anticodon-binding domain of a subclass of class I aminoacyl-tRNA synthetases"/>
    <property type="match status" value="1"/>
</dbReference>
<dbReference type="GO" id="GO:0008270">
    <property type="term" value="F:zinc ion binding"/>
    <property type="evidence" value="ECO:0007669"/>
    <property type="project" value="UniProtKB-UniRule"/>
</dbReference>
<feature type="domain" description="Cysteinyl-tRNA synthetase class Ia DALR" evidence="14">
    <location>
        <begin position="343"/>
        <end position="402"/>
    </location>
</feature>
<keyword evidence="6 13" id="KW-0479">Metal-binding</keyword>
<dbReference type="PANTHER" id="PTHR10890">
    <property type="entry name" value="CYSTEINYL-TRNA SYNTHETASE"/>
    <property type="match status" value="1"/>
</dbReference>
<evidence type="ECO:0000256" key="13">
    <source>
        <dbReference type="HAMAP-Rule" id="MF_00041"/>
    </source>
</evidence>
<feature type="binding site" evidence="13">
    <location>
        <position position="273"/>
    </location>
    <ligand>
        <name>ATP</name>
        <dbReference type="ChEBI" id="CHEBI:30616"/>
    </ligand>
</feature>
<dbReference type="AlphaFoldDB" id="A0A6G8F2U8"/>
<feature type="binding site" evidence="13">
    <location>
        <position position="241"/>
    </location>
    <ligand>
        <name>Zn(2+)</name>
        <dbReference type="ChEBI" id="CHEBI:29105"/>
    </ligand>
</feature>
<name>A0A6G8F2U8_9PROT</name>
<dbReference type="GO" id="GO:0005524">
    <property type="term" value="F:ATP binding"/>
    <property type="evidence" value="ECO:0007669"/>
    <property type="project" value="UniProtKB-UniRule"/>
</dbReference>
<dbReference type="FunFam" id="3.40.50.620:FF:000068">
    <property type="entry name" value="Cysteine--tRNA ligase"/>
    <property type="match status" value="1"/>
</dbReference>
<evidence type="ECO:0000256" key="9">
    <source>
        <dbReference type="ARBA" id="ARBA00022840"/>
    </source>
</evidence>
<keyword evidence="5 13" id="KW-0436">Ligase</keyword>
<feature type="short sequence motif" description="'KMSKS' region" evidence="13">
    <location>
        <begin position="270"/>
        <end position="274"/>
    </location>
</feature>
<comment type="cofactor">
    <cofactor evidence="13">
        <name>Zn(2+)</name>
        <dbReference type="ChEBI" id="CHEBI:29105"/>
    </cofactor>
    <text evidence="13">Binds 1 zinc ion per subunit.</text>
</comment>
<dbReference type="EC" id="6.1.1.16" evidence="13"/>
<keyword evidence="4 13" id="KW-0963">Cytoplasm</keyword>
<evidence type="ECO:0000256" key="2">
    <source>
        <dbReference type="ARBA" id="ARBA00005594"/>
    </source>
</evidence>
<protein>
    <recommendedName>
        <fullName evidence="13">Cysteine--tRNA ligase</fullName>
        <ecNumber evidence="13">6.1.1.16</ecNumber>
    </recommendedName>
    <alternativeName>
        <fullName evidence="13">Cysteinyl-tRNA synthetase</fullName>
        <shortName evidence="13">CysRS</shortName>
    </alternativeName>
</protein>